<evidence type="ECO:0000256" key="1">
    <source>
        <dbReference type="SAM" id="MobiDB-lite"/>
    </source>
</evidence>
<feature type="compositionally biased region" description="Polar residues" evidence="1">
    <location>
        <begin position="22"/>
        <end position="58"/>
    </location>
</feature>
<feature type="region of interest" description="Disordered" evidence="1">
    <location>
        <begin position="22"/>
        <end position="61"/>
    </location>
</feature>
<accession>A0AAI8VEY0</accession>
<feature type="region of interest" description="Disordered" evidence="1">
    <location>
        <begin position="240"/>
        <end position="310"/>
    </location>
</feature>
<dbReference type="AlphaFoldDB" id="A0AAI8VEY0"/>
<sequence length="310" mass="34940">MGYSPLAKELLKVSLEESVTIRFSKSSQPGPASSDTASTPQATQDTPPGSPESHTPGENISGVDHRVFHELNKVQDSALLLRAIRKHQRDAEALMKSLAEHDPTMLEDIEASLRRNHRFCQTTNKWPAECQQFRGVVTRMVQRYVSDASHLNRENILAGVTQHHCYVHVWDKMKEIMLLKAEPGQLITNQMRALSKALYFSCTPTFSHLWAEQRHPNRQQGPSLFDHRRTCACRNGLTLKNREPEAESPRKKTAADKNLKTAKLPSGLSTELFPPQQRPASEHVIIPNAPSKSTKRPHRVKSTVQAAIWK</sequence>
<proteinExistence type="predicted"/>
<organism evidence="2 3">
    <name type="scientific">Anthostomella pinea</name>
    <dbReference type="NCBI Taxonomy" id="933095"/>
    <lineage>
        <taxon>Eukaryota</taxon>
        <taxon>Fungi</taxon>
        <taxon>Dikarya</taxon>
        <taxon>Ascomycota</taxon>
        <taxon>Pezizomycotina</taxon>
        <taxon>Sordariomycetes</taxon>
        <taxon>Xylariomycetidae</taxon>
        <taxon>Xylariales</taxon>
        <taxon>Xylariaceae</taxon>
        <taxon>Anthostomella</taxon>
    </lineage>
</organism>
<reference evidence="2" key="1">
    <citation type="submission" date="2023-10" db="EMBL/GenBank/DDBJ databases">
        <authorList>
            <person name="Hackl T."/>
        </authorList>
    </citation>
    <scope>NUCLEOTIDE SEQUENCE</scope>
</reference>
<comment type="caution">
    <text evidence="2">The sequence shown here is derived from an EMBL/GenBank/DDBJ whole genome shotgun (WGS) entry which is preliminary data.</text>
</comment>
<protein>
    <submittedName>
        <fullName evidence="2">Uu.00g108030.m01.CDS01</fullName>
    </submittedName>
</protein>
<dbReference type="EMBL" id="CAUWAG010000006">
    <property type="protein sequence ID" value="CAJ2503409.1"/>
    <property type="molecule type" value="Genomic_DNA"/>
</dbReference>
<name>A0AAI8VEY0_9PEZI</name>
<dbReference type="Proteomes" id="UP001295740">
    <property type="component" value="Unassembled WGS sequence"/>
</dbReference>
<evidence type="ECO:0000313" key="2">
    <source>
        <dbReference type="EMBL" id="CAJ2503409.1"/>
    </source>
</evidence>
<evidence type="ECO:0000313" key="3">
    <source>
        <dbReference type="Proteomes" id="UP001295740"/>
    </source>
</evidence>
<keyword evidence="3" id="KW-1185">Reference proteome</keyword>
<gene>
    <name evidence="2" type="ORF">KHLLAP_LOCUS3877</name>
</gene>
<feature type="compositionally biased region" description="Basic and acidic residues" evidence="1">
    <location>
        <begin position="240"/>
        <end position="259"/>
    </location>
</feature>